<keyword evidence="4 7" id="KW-0378">Hydrolase</keyword>
<proteinExistence type="inferred from homology"/>
<evidence type="ECO:0000256" key="6">
    <source>
        <dbReference type="ARBA" id="ARBA00023049"/>
    </source>
</evidence>
<protein>
    <submittedName>
        <fullName evidence="10">Thimet oligopeptidase</fullName>
    </submittedName>
</protein>
<dbReference type="Pfam" id="PF01432">
    <property type="entry name" value="Peptidase_M3"/>
    <property type="match status" value="1"/>
</dbReference>
<dbReference type="SUPFAM" id="SSF55486">
    <property type="entry name" value="Metalloproteases ('zincins'), catalytic domain"/>
    <property type="match status" value="1"/>
</dbReference>
<gene>
    <name evidence="10" type="ORF">EV670_3690</name>
</gene>
<evidence type="ECO:0000313" key="11">
    <source>
        <dbReference type="Proteomes" id="UP000293671"/>
    </source>
</evidence>
<evidence type="ECO:0000259" key="9">
    <source>
        <dbReference type="Pfam" id="PF01432"/>
    </source>
</evidence>
<dbReference type="PANTHER" id="PTHR11804:SF84">
    <property type="entry name" value="SACCHAROLYSIN"/>
    <property type="match status" value="1"/>
</dbReference>
<dbReference type="AlphaFoldDB" id="A0A4Q7V7I3"/>
<dbReference type="GO" id="GO:0046872">
    <property type="term" value="F:metal ion binding"/>
    <property type="evidence" value="ECO:0007669"/>
    <property type="project" value="UniProtKB-UniRule"/>
</dbReference>
<dbReference type="Gene3D" id="3.40.390.10">
    <property type="entry name" value="Collagenase (Catalytic Domain)"/>
    <property type="match status" value="1"/>
</dbReference>
<keyword evidence="8" id="KW-0732">Signal</keyword>
<dbReference type="RefSeq" id="WP_242617048.1">
    <property type="nucleotide sequence ID" value="NZ_SHKP01000011.1"/>
</dbReference>
<keyword evidence="2 7" id="KW-0645">Protease</keyword>
<evidence type="ECO:0000256" key="4">
    <source>
        <dbReference type="ARBA" id="ARBA00022801"/>
    </source>
</evidence>
<keyword evidence="5 7" id="KW-0862">Zinc</keyword>
<organism evidence="10 11">
    <name type="scientific">Rivibacter subsaxonicus</name>
    <dbReference type="NCBI Taxonomy" id="457575"/>
    <lineage>
        <taxon>Bacteria</taxon>
        <taxon>Pseudomonadati</taxon>
        <taxon>Pseudomonadota</taxon>
        <taxon>Betaproteobacteria</taxon>
        <taxon>Burkholderiales</taxon>
        <taxon>Rivibacter</taxon>
    </lineage>
</organism>
<comment type="cofactor">
    <cofactor evidence="7">
        <name>Zn(2+)</name>
        <dbReference type="ChEBI" id="CHEBI:29105"/>
    </cofactor>
    <text evidence="7">Binds 1 zinc ion.</text>
</comment>
<keyword evidence="11" id="KW-1185">Reference proteome</keyword>
<evidence type="ECO:0000256" key="5">
    <source>
        <dbReference type="ARBA" id="ARBA00022833"/>
    </source>
</evidence>
<keyword evidence="3 7" id="KW-0479">Metal-binding</keyword>
<feature type="signal peptide" evidence="8">
    <location>
        <begin position="1"/>
        <end position="23"/>
    </location>
</feature>
<dbReference type="InterPro" id="IPR001567">
    <property type="entry name" value="Pept_M3A_M3B_dom"/>
</dbReference>
<dbReference type="InterPro" id="IPR024077">
    <property type="entry name" value="Neurolysin/TOP_dom2"/>
</dbReference>
<sequence length="652" mass="71789">MKRSLLPATVATLMLLASAAAGAAPFVFPSFATGAELKKSCDAALAELATQAKRLERSGEVLSAFDRLNQTTEDRVYPLIFLPYVHPDKAIRAAGEACELRHQAFVNKLNQNPRIHARLKAAKPADAVDAQLQRILLASFEDAGVALPSAARARAEKLNNEIAALGQAFDRQLREETTRVAFTEAELEGVPADVWTKATRDAQGRVLLGLDYPSAVPVMESATNPAARERMWRAFNQRGGQPNLERLAGIADKRREYAALFDLPSYSDFVLRRRMAGTPVAAQAFLAEVKSGVEAREKGDIEELRKAKAADLKQPLDAVKLQRWDSAFYSERVKRERYNVDQEAFRKYFPPQASVDFVVALSSHLFGVSLRPLEQKLWHPDARAYEVVDGASGRGIATLVLDLYPRDNKFNHAAVWGLRGSAAGGRLPTAAMVTNFNRKGLTLDELETLLHEFGHALHGTLSATRYATIAGTNVKTDFVEAPSQMLEEWVYDDKVLAMFQQVCKECQPVPAPMLQSARDARGFGKGLQYGRQHLYATYDLGLYGPKRFEPMALWAQMEGATPLGHVDGSRFPASFSHIATNYGAGYYSYLWSLAVAKDLYTAFAADPLSAEVGRRYRSQVLARGGEAEPSVLVADFLGRPGGSKAFFDWLAQ</sequence>
<evidence type="ECO:0000313" key="10">
    <source>
        <dbReference type="EMBL" id="RZT91420.1"/>
    </source>
</evidence>
<dbReference type="GO" id="GO:0006518">
    <property type="term" value="P:peptide metabolic process"/>
    <property type="evidence" value="ECO:0007669"/>
    <property type="project" value="TreeGrafter"/>
</dbReference>
<evidence type="ECO:0000256" key="7">
    <source>
        <dbReference type="RuleBase" id="RU003435"/>
    </source>
</evidence>
<dbReference type="Gene3D" id="1.10.1370.10">
    <property type="entry name" value="Neurolysin, domain 3"/>
    <property type="match status" value="1"/>
</dbReference>
<dbReference type="EMBL" id="SHKP01000011">
    <property type="protein sequence ID" value="RZT91420.1"/>
    <property type="molecule type" value="Genomic_DNA"/>
</dbReference>
<dbReference type="GO" id="GO:0006508">
    <property type="term" value="P:proteolysis"/>
    <property type="evidence" value="ECO:0007669"/>
    <property type="project" value="UniProtKB-KW"/>
</dbReference>
<feature type="chain" id="PRO_5020826199" evidence="8">
    <location>
        <begin position="24"/>
        <end position="652"/>
    </location>
</feature>
<comment type="caution">
    <text evidence="10">The sequence shown here is derived from an EMBL/GenBank/DDBJ whole genome shotgun (WGS) entry which is preliminary data.</text>
</comment>
<feature type="domain" description="Peptidase M3A/M3B catalytic" evidence="9">
    <location>
        <begin position="218"/>
        <end position="646"/>
    </location>
</feature>
<evidence type="ECO:0000256" key="2">
    <source>
        <dbReference type="ARBA" id="ARBA00022670"/>
    </source>
</evidence>
<dbReference type="GO" id="GO:0004222">
    <property type="term" value="F:metalloendopeptidase activity"/>
    <property type="evidence" value="ECO:0007669"/>
    <property type="project" value="InterPro"/>
</dbReference>
<evidence type="ECO:0000256" key="1">
    <source>
        <dbReference type="ARBA" id="ARBA00006040"/>
    </source>
</evidence>
<dbReference type="InterPro" id="IPR024079">
    <property type="entry name" value="MetalloPept_cat_dom_sf"/>
</dbReference>
<name>A0A4Q7V7I3_9BURK</name>
<keyword evidence="6 7" id="KW-0482">Metalloprotease</keyword>
<comment type="similarity">
    <text evidence="1 7">Belongs to the peptidase M3 family.</text>
</comment>
<dbReference type="PANTHER" id="PTHR11804">
    <property type="entry name" value="PROTEASE M3 THIMET OLIGOPEPTIDASE-RELATED"/>
    <property type="match status" value="1"/>
</dbReference>
<dbReference type="InterPro" id="IPR045090">
    <property type="entry name" value="Pept_M3A_M3B"/>
</dbReference>
<dbReference type="CDD" id="cd06455">
    <property type="entry name" value="M3A_TOP"/>
    <property type="match status" value="1"/>
</dbReference>
<evidence type="ECO:0000256" key="8">
    <source>
        <dbReference type="SAM" id="SignalP"/>
    </source>
</evidence>
<evidence type="ECO:0000256" key="3">
    <source>
        <dbReference type="ARBA" id="ARBA00022723"/>
    </source>
</evidence>
<accession>A0A4Q7V7I3</accession>
<dbReference type="Proteomes" id="UP000293671">
    <property type="component" value="Unassembled WGS sequence"/>
</dbReference>
<reference evidence="10 11" key="1">
    <citation type="submission" date="2019-02" db="EMBL/GenBank/DDBJ databases">
        <title>Genomic Encyclopedia of Type Strains, Phase IV (KMG-IV): sequencing the most valuable type-strain genomes for metagenomic binning, comparative biology and taxonomic classification.</title>
        <authorList>
            <person name="Goeker M."/>
        </authorList>
    </citation>
    <scope>NUCLEOTIDE SEQUENCE [LARGE SCALE GENOMIC DNA]</scope>
    <source>
        <strain evidence="10 11">DSM 19570</strain>
    </source>
</reference>